<dbReference type="Pfam" id="PF01370">
    <property type="entry name" value="Epimerase"/>
    <property type="match status" value="1"/>
</dbReference>
<proteinExistence type="inferred from homology"/>
<dbReference type="EMBL" id="CP045121">
    <property type="protein sequence ID" value="QIN79999.1"/>
    <property type="molecule type" value="Genomic_DNA"/>
</dbReference>
<dbReference type="AlphaFoldDB" id="A0A6G8Q0I5"/>
<comment type="similarity">
    <text evidence="1">Belongs to the NAD(P)-dependent epimerase/dehydratase family.</text>
</comment>
<dbReference type="InterPro" id="IPR001509">
    <property type="entry name" value="Epimerase_deHydtase"/>
</dbReference>
<dbReference type="Gene3D" id="3.40.50.720">
    <property type="entry name" value="NAD(P)-binding Rossmann-like Domain"/>
    <property type="match status" value="1"/>
</dbReference>
<dbReference type="RefSeq" id="WP_166397675.1">
    <property type="nucleotide sequence ID" value="NZ_CP045121.1"/>
</dbReference>
<keyword evidence="4" id="KW-1185">Reference proteome</keyword>
<evidence type="ECO:0000313" key="3">
    <source>
        <dbReference type="EMBL" id="QIN79999.1"/>
    </source>
</evidence>
<dbReference type="KEGG" id="rmar:GBA65_17365"/>
<evidence type="ECO:0000259" key="2">
    <source>
        <dbReference type="Pfam" id="PF01370"/>
    </source>
</evidence>
<gene>
    <name evidence="3" type="ORF">GBA65_17365</name>
</gene>
<evidence type="ECO:0000313" key="4">
    <source>
        <dbReference type="Proteomes" id="UP000502706"/>
    </source>
</evidence>
<evidence type="ECO:0000256" key="1">
    <source>
        <dbReference type="ARBA" id="ARBA00007637"/>
    </source>
</evidence>
<name>A0A6G8Q0I5_9ACTN</name>
<feature type="domain" description="NAD-dependent epimerase/dehydratase" evidence="2">
    <location>
        <begin position="3"/>
        <end position="246"/>
    </location>
</feature>
<dbReference type="SUPFAM" id="SSF51735">
    <property type="entry name" value="NAD(P)-binding Rossmann-fold domains"/>
    <property type="match status" value="1"/>
</dbReference>
<dbReference type="Proteomes" id="UP000502706">
    <property type="component" value="Chromosome"/>
</dbReference>
<organism evidence="3 4">
    <name type="scientific">Rubrobacter marinus</name>
    <dbReference type="NCBI Taxonomy" id="2653852"/>
    <lineage>
        <taxon>Bacteria</taxon>
        <taxon>Bacillati</taxon>
        <taxon>Actinomycetota</taxon>
        <taxon>Rubrobacteria</taxon>
        <taxon>Rubrobacterales</taxon>
        <taxon>Rubrobacteraceae</taxon>
        <taxon>Rubrobacter</taxon>
    </lineage>
</organism>
<protein>
    <submittedName>
        <fullName evidence="3">NAD-dependent epimerase/dehydratase family protein</fullName>
    </submittedName>
</protein>
<sequence length="321" mass="35356">MKVLVTGGLGVNGAWVTRKLIERGHAPVVFENRPDLSLVGDLGDGFELVRGDINDLACLVRTFQEHEVRRVIHMAALMPSGAQDDPLNGFRVNAFGTVQVLEAARIAGVERVVFTSSRAAYGEIPPGEFGHPNYRPVGEDHPLNPSLVYDVCKVASEGMGMNYQRNYGLQFVSLRFATIFGPGKLARHGKVSIHSRMLEDSMAGKPVRITKGGEQHDDIIYVDDVAEGIVLATLHERPKYSAYNIANGHGYALEDFADAVRKIVPDADIEIGPGLDFFDMGVNYYAVFDTTRAREDLGFEPRFSLEEGVRDYASTMRRLGL</sequence>
<dbReference type="PANTHER" id="PTHR43000">
    <property type="entry name" value="DTDP-D-GLUCOSE 4,6-DEHYDRATASE-RELATED"/>
    <property type="match status" value="1"/>
</dbReference>
<accession>A0A6G8Q0I5</accession>
<reference evidence="3 4" key="1">
    <citation type="submission" date="2019-10" db="EMBL/GenBank/DDBJ databases">
        <title>Rubrobacter sp nov SCSIO 52915 isolated from a deep-sea sediment in the South China Sea.</title>
        <authorList>
            <person name="Chen R.W."/>
        </authorList>
    </citation>
    <scope>NUCLEOTIDE SEQUENCE [LARGE SCALE GENOMIC DNA]</scope>
    <source>
        <strain evidence="3 4">SCSIO 52915</strain>
    </source>
</reference>
<dbReference type="InterPro" id="IPR036291">
    <property type="entry name" value="NAD(P)-bd_dom_sf"/>
</dbReference>